<keyword evidence="3" id="KW-0238">DNA-binding</keyword>
<comment type="similarity">
    <text evidence="1">Belongs to the type-I restriction system S methylase family.</text>
</comment>
<dbReference type="GO" id="GO:0009307">
    <property type="term" value="P:DNA restriction-modification system"/>
    <property type="evidence" value="ECO:0007669"/>
    <property type="project" value="UniProtKB-KW"/>
</dbReference>
<keyword evidence="2" id="KW-0680">Restriction system</keyword>
<dbReference type="Proteomes" id="UP000034881">
    <property type="component" value="Unassembled WGS sequence"/>
</dbReference>
<dbReference type="SUPFAM" id="SSF116734">
    <property type="entry name" value="DNA methylase specificity domain"/>
    <property type="match status" value="2"/>
</dbReference>
<dbReference type="PATRIC" id="fig|1618431.3.peg.303"/>
<sequence length="393" mass="45537">MTNKWIQQKIGDSFEVTNGKTNTDDAVVDGAYPLFDRSTEIKHSNKYLFDTEAIIIPGEGKEFIPQYYFGKFDLHQRAYAIFSKKKNQISIKFLYYWIDYNKRYFLKMAVGSTVKSLRLYMLQNFPLSLPRYEGQKKIVEILSSIDEAIQKTDQIIQKTESLKQGLMRELLTKGIGHKKFKKTKIGDIPEEWSVSSMLESDIEIIDGDRGVNYPKQHEFYSEGFCLFLSNRNIRNDSFDFSEPIFISQEKDKQLRKGKLNRWDVILTTRGTVGNVAIYDDSIIYDHIRINSGMLIFRAGKSIAPEFLYYLLKSPLFKERYIQLGSGSAQPQLPIGSLKNLLIPILPQDEQLKIVCQLKTLDLKHYSEIKQIAILKDLKNGLMQDIFSQKVQIN</sequence>
<dbReference type="AlphaFoldDB" id="A0A0G0QZH0"/>
<evidence type="ECO:0000313" key="5">
    <source>
        <dbReference type="EMBL" id="KKR42846.1"/>
    </source>
</evidence>
<dbReference type="Gene3D" id="1.10.287.1120">
    <property type="entry name" value="Bipartite methylase S protein"/>
    <property type="match status" value="1"/>
</dbReference>
<protein>
    <submittedName>
        <fullName evidence="5">Restriction modification system DNA specificity domain protein</fullName>
    </submittedName>
</protein>
<dbReference type="PANTHER" id="PTHR30408">
    <property type="entry name" value="TYPE-1 RESTRICTION ENZYME ECOKI SPECIFICITY PROTEIN"/>
    <property type="match status" value="1"/>
</dbReference>
<dbReference type="EMBL" id="LBYB01000001">
    <property type="protein sequence ID" value="KKR42846.1"/>
    <property type="molecule type" value="Genomic_DNA"/>
</dbReference>
<feature type="domain" description="Type I restriction modification DNA specificity" evidence="4">
    <location>
        <begin position="4"/>
        <end position="158"/>
    </location>
</feature>
<dbReference type="PANTHER" id="PTHR30408:SF12">
    <property type="entry name" value="TYPE I RESTRICTION ENZYME MJAVIII SPECIFICITY SUBUNIT"/>
    <property type="match status" value="1"/>
</dbReference>
<dbReference type="Pfam" id="PF01420">
    <property type="entry name" value="Methylase_S"/>
    <property type="match status" value="2"/>
</dbReference>
<gene>
    <name evidence="5" type="ORF">UT77_C0001G0297</name>
</gene>
<dbReference type="Gene3D" id="3.90.220.20">
    <property type="entry name" value="DNA methylase specificity domains"/>
    <property type="match status" value="2"/>
</dbReference>
<evidence type="ECO:0000256" key="2">
    <source>
        <dbReference type="ARBA" id="ARBA00022747"/>
    </source>
</evidence>
<dbReference type="InterPro" id="IPR044946">
    <property type="entry name" value="Restrct_endonuc_typeI_TRD_sf"/>
</dbReference>
<evidence type="ECO:0000313" key="6">
    <source>
        <dbReference type="Proteomes" id="UP000034881"/>
    </source>
</evidence>
<proteinExistence type="inferred from homology"/>
<evidence type="ECO:0000256" key="3">
    <source>
        <dbReference type="ARBA" id="ARBA00023125"/>
    </source>
</evidence>
<evidence type="ECO:0000259" key="4">
    <source>
        <dbReference type="Pfam" id="PF01420"/>
    </source>
</evidence>
<feature type="domain" description="Type I restriction modification DNA specificity" evidence="4">
    <location>
        <begin position="212"/>
        <end position="362"/>
    </location>
</feature>
<name>A0A0G0QZH0_9BACT</name>
<dbReference type="GO" id="GO:0003677">
    <property type="term" value="F:DNA binding"/>
    <property type="evidence" value="ECO:0007669"/>
    <property type="project" value="UniProtKB-KW"/>
</dbReference>
<evidence type="ECO:0000256" key="1">
    <source>
        <dbReference type="ARBA" id="ARBA00010923"/>
    </source>
</evidence>
<organism evidence="5 6">
    <name type="scientific">Candidatus Daviesbacteria bacterium GW2011_GWC2_40_12</name>
    <dbReference type="NCBI Taxonomy" id="1618431"/>
    <lineage>
        <taxon>Bacteria</taxon>
        <taxon>Candidatus Daviesiibacteriota</taxon>
    </lineage>
</organism>
<dbReference type="InterPro" id="IPR000055">
    <property type="entry name" value="Restrct_endonuc_typeI_TRD"/>
</dbReference>
<comment type="caution">
    <text evidence="5">The sequence shown here is derived from an EMBL/GenBank/DDBJ whole genome shotgun (WGS) entry which is preliminary data.</text>
</comment>
<dbReference type="InterPro" id="IPR052021">
    <property type="entry name" value="Type-I_RS_S_subunit"/>
</dbReference>
<reference evidence="5 6" key="1">
    <citation type="journal article" date="2015" name="Nature">
        <title>rRNA introns, odd ribosomes, and small enigmatic genomes across a large radiation of phyla.</title>
        <authorList>
            <person name="Brown C.T."/>
            <person name="Hug L.A."/>
            <person name="Thomas B.C."/>
            <person name="Sharon I."/>
            <person name="Castelle C.J."/>
            <person name="Singh A."/>
            <person name="Wilkins M.J."/>
            <person name="Williams K.H."/>
            <person name="Banfield J.F."/>
        </authorList>
    </citation>
    <scope>NUCLEOTIDE SEQUENCE [LARGE SCALE GENOMIC DNA]</scope>
</reference>
<accession>A0A0G0QZH0</accession>